<accession>A0A010RM01</accession>
<reference evidence="10 11" key="1">
    <citation type="submission" date="2014-02" db="EMBL/GenBank/DDBJ databases">
        <title>The genome sequence of Colletotrichum fioriniae PJ7.</title>
        <authorList>
            <person name="Baroncelli R."/>
            <person name="Thon M.R."/>
        </authorList>
    </citation>
    <scope>NUCLEOTIDE SEQUENCE [LARGE SCALE GENOMIC DNA]</scope>
    <source>
        <strain evidence="10 11">PJ7</strain>
    </source>
</reference>
<evidence type="ECO:0000256" key="5">
    <source>
        <dbReference type="ARBA" id="ARBA00023136"/>
    </source>
</evidence>
<dbReference type="SUPFAM" id="SSF50182">
    <property type="entry name" value="Sm-like ribonucleoproteins"/>
    <property type="match status" value="1"/>
</dbReference>
<dbReference type="PROSITE" id="PS50222">
    <property type="entry name" value="EF_HAND_2"/>
    <property type="match status" value="1"/>
</dbReference>
<dbReference type="Gene3D" id="2.30.30.60">
    <property type="match status" value="1"/>
</dbReference>
<evidence type="ECO:0000256" key="2">
    <source>
        <dbReference type="ARBA" id="ARBA00008017"/>
    </source>
</evidence>
<evidence type="ECO:0000256" key="6">
    <source>
        <dbReference type="PIRNR" id="PIRNR017209"/>
    </source>
</evidence>
<dbReference type="AlphaFoldDB" id="A0A010RM01"/>
<dbReference type="InterPro" id="IPR011992">
    <property type="entry name" value="EF-hand-dom_pair"/>
</dbReference>
<keyword evidence="3 8" id="KW-0812">Transmembrane</keyword>
<comment type="subcellular location">
    <subcellularLocation>
        <location evidence="1">Endomembrane system</location>
        <topology evidence="1">Multi-pass membrane protein</topology>
    </subcellularLocation>
    <subcellularLocation>
        <location evidence="6">Endoplasmic reticulum membrane</location>
    </subcellularLocation>
</comment>
<feature type="compositionally biased region" description="Basic and acidic residues" evidence="7">
    <location>
        <begin position="7"/>
        <end position="25"/>
    </location>
</feature>
<dbReference type="EMBL" id="JARH01000372">
    <property type="protein sequence ID" value="EXF81411.1"/>
    <property type="molecule type" value="Genomic_DNA"/>
</dbReference>
<dbReference type="GO" id="GO:0005789">
    <property type="term" value="C:endoplasmic reticulum membrane"/>
    <property type="evidence" value="ECO:0007669"/>
    <property type="project" value="UniProtKB-SubCell"/>
</dbReference>
<keyword evidence="6" id="KW-0256">Endoplasmic reticulum</keyword>
<feature type="compositionally biased region" description="Basic and acidic residues" evidence="7">
    <location>
        <begin position="818"/>
        <end position="828"/>
    </location>
</feature>
<feature type="region of interest" description="Disordered" evidence="7">
    <location>
        <begin position="86"/>
        <end position="128"/>
    </location>
</feature>
<dbReference type="InterPro" id="IPR006685">
    <property type="entry name" value="MscS_channel_2nd"/>
</dbReference>
<evidence type="ECO:0000256" key="3">
    <source>
        <dbReference type="ARBA" id="ARBA00022692"/>
    </source>
</evidence>
<keyword evidence="4 8" id="KW-1133">Transmembrane helix</keyword>
<dbReference type="HOGENOM" id="CLU_010480_1_0_1"/>
<proteinExistence type="inferred from homology"/>
<dbReference type="SUPFAM" id="SSF47473">
    <property type="entry name" value="EF-hand"/>
    <property type="match status" value="1"/>
</dbReference>
<comment type="caution">
    <text evidence="10">The sequence shown here is derived from an EMBL/GenBank/DDBJ whole genome shotgun (WGS) entry which is preliminary data.</text>
</comment>
<dbReference type="PANTHER" id="PTHR31323:SF15">
    <property type="entry name" value="MECHANOSENSITIVE ION CHANNEL PROTEIN MSY1"/>
    <property type="match status" value="1"/>
</dbReference>
<sequence length="866" mass="96932">MTTPTNNRDRANSDENEKHSQHTDDSLQTATDPNSQPTHPEKLTRLNTDNHLHIPQETHGGPMSPQDSREQASRLNDDLELLRAERLISNQEHEISQQRSRQGRTREMEPEDVFATNGPNSADAAKPPPEKKAGAFAFALWKWLRKFPRVFRYFVYLIPGAALLLIPVLIGHFAVDAESATVGGAYGVYLTWFGIWLEVIWCSLWATRMVTSFMPLTFGGIAIVMGSSNHKKWRDIGQGLELHTALFMWMLAILCSYSPILEDHRVLPDGFNPDTDTKPDLKWVDIVQKVIIAFLVLAALNWVEKICIQWIATSFHQRTYVQRIETNKSDIDHLVHLYEHSKMRINREDSIWLTTENGNRSGARTPMGVVGKNVRTAFNKAGGVAARVGNDFIGRKVAFNHARKITYEMLRNTGSAHSLARLIFRSLAKDGQETIYLEDMQSAFKTSEEAEHAFSIFDKDLNGDISMEEMELTCNEIHLERKAIAASLKDLDSVIKKLDKVFLVIIVIIAIIVFISILSGSAAAGLASAGSSFLGLAWLLQASAQEFLQSIIFVFVKHPFDVGDRVTVYGNTGTTGTGDDYYVTEISLLYTEFKKMEGHIVQAPNSVLNTLFILNQRRSAGLADPIELKLGFGTDPELIEELKSRMLNFCLEHKRDYQPRIITEVRTLNEVQSFTMNLIFFHKSNFQNELLRLQRHNKFAAQLMAEVRAVGLQGPWQVQPGGSRNTPFYWAGGAPPSYDSSKNGGPSGIEPATPGGDSHSIHSTTQPTTAGNAVATRARADSRTGMTPFIDNNWSDFQDVFEARREVHQPHVARLQSIRERTDLERPDSATSGAAASRASHESGSQRRRFFGRPRSASRTKTGDIV</sequence>
<feature type="compositionally biased region" description="Basic and acidic residues" evidence="7">
    <location>
        <begin position="86"/>
        <end position="96"/>
    </location>
</feature>
<feature type="region of interest" description="Disordered" evidence="7">
    <location>
        <begin position="1"/>
        <end position="74"/>
    </location>
</feature>
<feature type="region of interest" description="Disordered" evidence="7">
    <location>
        <begin position="818"/>
        <end position="866"/>
    </location>
</feature>
<gene>
    <name evidence="10" type="ORF">CFIO01_01073</name>
</gene>
<dbReference type="GO" id="GO:0005262">
    <property type="term" value="F:calcium channel activity"/>
    <property type="evidence" value="ECO:0007669"/>
    <property type="project" value="TreeGrafter"/>
</dbReference>
<feature type="compositionally biased region" description="Basic and acidic residues" evidence="7">
    <location>
        <begin position="39"/>
        <end position="56"/>
    </location>
</feature>
<dbReference type="InterPro" id="IPR010920">
    <property type="entry name" value="LSM_dom_sf"/>
</dbReference>
<dbReference type="GO" id="GO:0006874">
    <property type="term" value="P:intracellular calcium ion homeostasis"/>
    <property type="evidence" value="ECO:0007669"/>
    <property type="project" value="TreeGrafter"/>
</dbReference>
<evidence type="ECO:0000313" key="11">
    <source>
        <dbReference type="Proteomes" id="UP000020467"/>
    </source>
</evidence>
<keyword evidence="11" id="KW-1185">Reference proteome</keyword>
<dbReference type="KEGG" id="cfj:CFIO01_01073"/>
<dbReference type="eggNOG" id="KOG4629">
    <property type="taxonomic scope" value="Eukaryota"/>
</dbReference>
<dbReference type="PIRSF" id="PIRSF017209">
    <property type="entry name" value="Memb_At2g17000_prd"/>
    <property type="match status" value="1"/>
</dbReference>
<feature type="domain" description="EF-hand" evidence="9">
    <location>
        <begin position="445"/>
        <end position="480"/>
    </location>
</feature>
<evidence type="ECO:0000256" key="7">
    <source>
        <dbReference type="SAM" id="MobiDB-lite"/>
    </source>
</evidence>
<dbReference type="PANTHER" id="PTHR31323">
    <property type="entry name" value="MECHANOSENSITIVE ION CHANNEL PROTEIN MSY2"/>
    <property type="match status" value="1"/>
</dbReference>
<dbReference type="OrthoDB" id="544685at2759"/>
<dbReference type="InterPro" id="IPR002048">
    <property type="entry name" value="EF_hand_dom"/>
</dbReference>
<feature type="transmembrane region" description="Helical" evidence="8">
    <location>
        <begin position="153"/>
        <end position="174"/>
    </location>
</feature>
<dbReference type="InterPro" id="IPR023408">
    <property type="entry name" value="MscS_beta-dom_sf"/>
</dbReference>
<dbReference type="InterPro" id="IPR058650">
    <property type="entry name" value="Msy1/2-like"/>
</dbReference>
<feature type="transmembrane region" description="Helical" evidence="8">
    <location>
        <begin position="286"/>
        <end position="303"/>
    </location>
</feature>
<feature type="compositionally biased region" description="Basic residues" evidence="7">
    <location>
        <begin position="846"/>
        <end position="858"/>
    </location>
</feature>
<feature type="compositionally biased region" description="Polar residues" evidence="7">
    <location>
        <begin position="761"/>
        <end position="771"/>
    </location>
</feature>
<dbReference type="Proteomes" id="UP000020467">
    <property type="component" value="Unassembled WGS sequence"/>
</dbReference>
<evidence type="ECO:0000256" key="8">
    <source>
        <dbReference type="SAM" id="Phobius"/>
    </source>
</evidence>
<keyword evidence="5 6" id="KW-0472">Membrane</keyword>
<dbReference type="Pfam" id="PF00924">
    <property type="entry name" value="MS_channel_2nd"/>
    <property type="match status" value="1"/>
</dbReference>
<name>A0A010RM01_9PEZI</name>
<evidence type="ECO:0000256" key="4">
    <source>
        <dbReference type="ARBA" id="ARBA00022989"/>
    </source>
</evidence>
<dbReference type="Pfam" id="PF25886">
    <property type="entry name" value="Msy1"/>
    <property type="match status" value="1"/>
</dbReference>
<protein>
    <recommendedName>
        <fullName evidence="6">Mechanosensitive ion channel protein</fullName>
    </recommendedName>
</protein>
<feature type="transmembrane region" description="Helical" evidence="8">
    <location>
        <begin position="186"/>
        <end position="206"/>
    </location>
</feature>
<feature type="transmembrane region" description="Helical" evidence="8">
    <location>
        <begin position="501"/>
        <end position="527"/>
    </location>
</feature>
<evidence type="ECO:0000313" key="10">
    <source>
        <dbReference type="EMBL" id="EXF81411.1"/>
    </source>
</evidence>
<comment type="similarity">
    <text evidence="2 6">Belongs to the MscS (TC 1.A.23) family.</text>
</comment>
<evidence type="ECO:0000256" key="1">
    <source>
        <dbReference type="ARBA" id="ARBA00004127"/>
    </source>
</evidence>
<dbReference type="GO" id="GO:0005509">
    <property type="term" value="F:calcium ion binding"/>
    <property type="evidence" value="ECO:0007669"/>
    <property type="project" value="InterPro"/>
</dbReference>
<evidence type="ECO:0000259" key="9">
    <source>
        <dbReference type="PROSITE" id="PS50222"/>
    </source>
</evidence>
<organism evidence="10 11">
    <name type="scientific">Colletotrichum fioriniae PJ7</name>
    <dbReference type="NCBI Taxonomy" id="1445577"/>
    <lineage>
        <taxon>Eukaryota</taxon>
        <taxon>Fungi</taxon>
        <taxon>Dikarya</taxon>
        <taxon>Ascomycota</taxon>
        <taxon>Pezizomycotina</taxon>
        <taxon>Sordariomycetes</taxon>
        <taxon>Hypocreomycetidae</taxon>
        <taxon>Glomerellales</taxon>
        <taxon>Glomerellaceae</taxon>
        <taxon>Colletotrichum</taxon>
        <taxon>Colletotrichum acutatum species complex</taxon>
    </lineage>
</organism>
<feature type="compositionally biased region" description="Low complexity" evidence="7">
    <location>
        <begin position="829"/>
        <end position="838"/>
    </location>
</feature>
<dbReference type="Gene3D" id="1.10.238.10">
    <property type="entry name" value="EF-hand"/>
    <property type="match status" value="1"/>
</dbReference>
<dbReference type="InterPro" id="IPR016688">
    <property type="entry name" value="MscS-like_plants/fungi"/>
</dbReference>
<feature type="compositionally biased region" description="Polar residues" evidence="7">
    <location>
        <begin position="26"/>
        <end position="38"/>
    </location>
</feature>
<feature type="region of interest" description="Disordered" evidence="7">
    <location>
        <begin position="723"/>
        <end position="787"/>
    </location>
</feature>
<feature type="transmembrane region" description="Helical" evidence="8">
    <location>
        <begin position="240"/>
        <end position="260"/>
    </location>
</feature>
<dbReference type="STRING" id="1445577.A0A010RM01"/>